<dbReference type="NCBIfam" id="TIGR03552">
    <property type="entry name" value="F420_cofC"/>
    <property type="match status" value="1"/>
</dbReference>
<keyword evidence="8" id="KW-1185">Reference proteome</keyword>
<sequence>MVSTGLINTTGNRRQNPSLRRVTVPPRLHPPAAPPAPPARPTPAAKSCLLPPGTASEGYRYAWQDCAVGEPDWTVVVPVKRLPVAKSRLRGALPGVPHEMFALALARDTIRAALACPVVARVTVVTDDAAVARAAGAEGAQVLADPGGGLNAAFAAGAGTAGGRVAALTADLPALRPAELTDALRAATGDPARVYATDSPTRYFVADAPGTGTVLLTAAPGTPLDPRFGADSATAHAASGAVALTGDWPTLRRDVDTAADLAEAVVLGLGPHTGALAAVYGAGMQGTVATYDQQTRSGTLLLDDGTELAFPAAAFDASGLRLLRLGQRVTIHRDPSGQVDRVAIPGVS</sequence>
<feature type="binding site" evidence="5">
    <location>
        <position position="229"/>
    </location>
    <ligand>
        <name>phosphoenolpyruvate</name>
        <dbReference type="ChEBI" id="CHEBI:58702"/>
    </ligand>
</feature>
<dbReference type="PANTHER" id="PTHR40392:SF1">
    <property type="entry name" value="2-PHOSPHO-L-LACTATE GUANYLYLTRANSFERASE"/>
    <property type="match status" value="1"/>
</dbReference>
<keyword evidence="1 5" id="KW-0808">Transferase</keyword>
<organism evidence="7 8">
    <name type="scientific">Micromonospora echinofusca</name>
    <dbReference type="NCBI Taxonomy" id="47858"/>
    <lineage>
        <taxon>Bacteria</taxon>
        <taxon>Bacillati</taxon>
        <taxon>Actinomycetota</taxon>
        <taxon>Actinomycetes</taxon>
        <taxon>Micromonosporales</taxon>
        <taxon>Micromonosporaceae</taxon>
        <taxon>Micromonospora</taxon>
    </lineage>
</organism>
<evidence type="ECO:0000256" key="2">
    <source>
        <dbReference type="ARBA" id="ARBA00022695"/>
    </source>
</evidence>
<name>A0ABS3VW14_MICEH</name>
<comment type="function">
    <text evidence="5">Guanylyltransferase that catalyzes the activation of phosphoenolpyruvate (PEP) as enolpyruvoyl-2-diphospho-5'-guanosine, via the condensation of PEP with GTP. It is involved in the biosynthesis of coenzyme F420, a hydride carrier cofactor.</text>
</comment>
<comment type="catalytic activity">
    <reaction evidence="5">
        <text>phosphoenolpyruvate + GTP + H(+) = enolpyruvoyl-2-diphospho-5'-guanosine + diphosphate</text>
        <dbReference type="Rhea" id="RHEA:30519"/>
        <dbReference type="ChEBI" id="CHEBI:15378"/>
        <dbReference type="ChEBI" id="CHEBI:33019"/>
        <dbReference type="ChEBI" id="CHEBI:37565"/>
        <dbReference type="ChEBI" id="CHEBI:58702"/>
        <dbReference type="ChEBI" id="CHEBI:143701"/>
        <dbReference type="EC" id="2.7.7.105"/>
    </reaction>
</comment>
<feature type="binding site" evidence="5">
    <location>
        <position position="232"/>
    </location>
    <ligand>
        <name>phosphoenolpyruvate</name>
        <dbReference type="ChEBI" id="CHEBI:58702"/>
    </ligand>
</feature>
<keyword evidence="4 5" id="KW-0342">GTP-binding</keyword>
<feature type="compositionally biased region" description="Polar residues" evidence="6">
    <location>
        <begin position="1"/>
        <end position="18"/>
    </location>
</feature>
<dbReference type="EMBL" id="WVUH01000224">
    <property type="protein sequence ID" value="MBO4208737.1"/>
    <property type="molecule type" value="Genomic_DNA"/>
</dbReference>
<comment type="caution">
    <text evidence="7">The sequence shown here is derived from an EMBL/GenBank/DDBJ whole genome shotgun (WGS) entry which is preliminary data.</text>
</comment>
<dbReference type="InterPro" id="IPR002835">
    <property type="entry name" value="CofC"/>
</dbReference>
<dbReference type="Proteomes" id="UP000823521">
    <property type="component" value="Unassembled WGS sequence"/>
</dbReference>
<dbReference type="GO" id="GO:0043814">
    <property type="term" value="F:phospholactate guanylyltransferase activity"/>
    <property type="evidence" value="ECO:0007669"/>
    <property type="project" value="UniProtKB-EC"/>
</dbReference>
<evidence type="ECO:0000256" key="5">
    <source>
        <dbReference type="HAMAP-Rule" id="MF_02114"/>
    </source>
</evidence>
<dbReference type="InterPro" id="IPR029044">
    <property type="entry name" value="Nucleotide-diphossugar_trans"/>
</dbReference>
<protein>
    <recommendedName>
        <fullName evidence="5">Phosphoenolpyruvate guanylyltransferase</fullName>
        <shortName evidence="5">PEP guanylyltransferase</shortName>
        <ecNumber evidence="5">2.7.7.105</ecNumber>
    </recommendedName>
</protein>
<dbReference type="Gene3D" id="3.90.550.10">
    <property type="entry name" value="Spore Coat Polysaccharide Biosynthesis Protein SpsA, Chain A"/>
    <property type="match status" value="1"/>
</dbReference>
<comment type="pathway">
    <text evidence="5">Cofactor biosynthesis; coenzyme F420 biosynthesis.</text>
</comment>
<proteinExistence type="inferred from homology"/>
<dbReference type="SUPFAM" id="SSF53448">
    <property type="entry name" value="Nucleotide-diphospho-sugar transferases"/>
    <property type="match status" value="1"/>
</dbReference>
<feature type="binding site" evidence="5">
    <location>
        <position position="213"/>
    </location>
    <ligand>
        <name>phosphoenolpyruvate</name>
        <dbReference type="ChEBI" id="CHEBI:58702"/>
    </ligand>
</feature>
<feature type="compositionally biased region" description="Pro residues" evidence="6">
    <location>
        <begin position="27"/>
        <end position="41"/>
    </location>
</feature>
<evidence type="ECO:0000256" key="4">
    <source>
        <dbReference type="ARBA" id="ARBA00023134"/>
    </source>
</evidence>
<evidence type="ECO:0000256" key="6">
    <source>
        <dbReference type="SAM" id="MobiDB-lite"/>
    </source>
</evidence>
<accession>A0ABS3VW14</accession>
<dbReference type="HAMAP" id="MF_02114">
    <property type="entry name" value="CofC"/>
    <property type="match status" value="1"/>
</dbReference>
<gene>
    <name evidence="7" type="primary">cofC</name>
    <name evidence="5" type="synonym">fbiD</name>
    <name evidence="7" type="ORF">GSF22_22395</name>
</gene>
<keyword evidence="2 5" id="KW-0548">Nucleotidyltransferase</keyword>
<evidence type="ECO:0000313" key="7">
    <source>
        <dbReference type="EMBL" id="MBO4208737.1"/>
    </source>
</evidence>
<feature type="region of interest" description="Disordered" evidence="6">
    <location>
        <begin position="1"/>
        <end position="48"/>
    </location>
</feature>
<evidence type="ECO:0000313" key="8">
    <source>
        <dbReference type="Proteomes" id="UP000823521"/>
    </source>
</evidence>
<dbReference type="PANTHER" id="PTHR40392">
    <property type="entry name" value="2-PHOSPHO-L-LACTATE GUANYLYLTRANSFERASE"/>
    <property type="match status" value="1"/>
</dbReference>
<reference evidence="7 8" key="1">
    <citation type="submission" date="2019-12" db="EMBL/GenBank/DDBJ databases">
        <title>Whole genome sequencing of endophytic Actinobacterium Micromonospora sp. MPMI6T.</title>
        <authorList>
            <person name="Evv R."/>
            <person name="Podile A.R."/>
        </authorList>
    </citation>
    <scope>NUCLEOTIDE SEQUENCE [LARGE SCALE GENOMIC DNA]</scope>
    <source>
        <strain evidence="7 8">MPMI6</strain>
    </source>
</reference>
<keyword evidence="3 5" id="KW-0547">Nucleotide-binding</keyword>
<dbReference type="Pfam" id="PF01983">
    <property type="entry name" value="CofC"/>
    <property type="match status" value="1"/>
</dbReference>
<evidence type="ECO:0000256" key="3">
    <source>
        <dbReference type="ARBA" id="ARBA00022741"/>
    </source>
</evidence>
<comment type="similarity">
    <text evidence="5">Belongs to the CofC family.</text>
</comment>
<evidence type="ECO:0000256" key="1">
    <source>
        <dbReference type="ARBA" id="ARBA00022679"/>
    </source>
</evidence>
<dbReference type="EC" id="2.7.7.105" evidence="5"/>